<gene>
    <name evidence="1" type="ORF">GCM10023220_67820</name>
</gene>
<evidence type="ECO:0000313" key="1">
    <source>
        <dbReference type="EMBL" id="GAA4824453.1"/>
    </source>
</evidence>
<reference evidence="2" key="1">
    <citation type="journal article" date="2019" name="Int. J. Syst. Evol. Microbiol.">
        <title>The Global Catalogue of Microorganisms (GCM) 10K type strain sequencing project: providing services to taxonomists for standard genome sequencing and annotation.</title>
        <authorList>
            <consortium name="The Broad Institute Genomics Platform"/>
            <consortium name="The Broad Institute Genome Sequencing Center for Infectious Disease"/>
            <person name="Wu L."/>
            <person name="Ma J."/>
        </authorList>
    </citation>
    <scope>NUCLEOTIDE SEQUENCE [LARGE SCALE GENOMIC DNA]</scope>
    <source>
        <strain evidence="2">JCM 18081</strain>
    </source>
</reference>
<dbReference type="EMBL" id="BAABIG010000089">
    <property type="protein sequence ID" value="GAA4824453.1"/>
    <property type="molecule type" value="Genomic_DNA"/>
</dbReference>
<sequence>MLSYPINVPAGKDPEEVAHASVLRRAHVAQVHLTRPISLTVTRITDGAKQLAQTIGLEDNLAEAYRVDAQTNDCPGDHTPGV</sequence>
<dbReference type="RefSeq" id="WP_345624529.1">
    <property type="nucleotide sequence ID" value="NZ_BAABIG010000089.1"/>
</dbReference>
<proteinExistence type="predicted"/>
<protein>
    <submittedName>
        <fullName evidence="1">Uncharacterized protein</fullName>
    </submittedName>
</protein>
<comment type="caution">
    <text evidence="1">The sequence shown here is derived from an EMBL/GenBank/DDBJ whole genome shotgun (WGS) entry which is preliminary data.</text>
</comment>
<accession>A0ABP9D0R1</accession>
<dbReference type="Proteomes" id="UP001501265">
    <property type="component" value="Unassembled WGS sequence"/>
</dbReference>
<name>A0ABP9D0R1_9ACTN</name>
<evidence type="ECO:0000313" key="2">
    <source>
        <dbReference type="Proteomes" id="UP001501265"/>
    </source>
</evidence>
<keyword evidence="2" id="KW-1185">Reference proteome</keyword>
<organism evidence="1 2">
    <name type="scientific">Streptomyces ziwulingensis</name>
    <dbReference type="NCBI Taxonomy" id="1045501"/>
    <lineage>
        <taxon>Bacteria</taxon>
        <taxon>Bacillati</taxon>
        <taxon>Actinomycetota</taxon>
        <taxon>Actinomycetes</taxon>
        <taxon>Kitasatosporales</taxon>
        <taxon>Streptomycetaceae</taxon>
        <taxon>Streptomyces</taxon>
    </lineage>
</organism>